<name>A0A832QC21_9BACT</name>
<comment type="caution">
    <text evidence="1">The sequence shown here is derived from an EMBL/GenBank/DDBJ whole genome shotgun (WGS) entry which is preliminary data.</text>
</comment>
<dbReference type="Proteomes" id="UP000576550">
    <property type="component" value="Unassembled WGS sequence"/>
</dbReference>
<dbReference type="EMBL" id="DUTP01000002">
    <property type="protein sequence ID" value="HHX99275.1"/>
    <property type="molecule type" value="Genomic_DNA"/>
</dbReference>
<dbReference type="SUPFAM" id="SSF109604">
    <property type="entry name" value="HD-domain/PDEase-like"/>
    <property type="match status" value="1"/>
</dbReference>
<protein>
    <submittedName>
        <fullName evidence="1">HD domain-containing protein</fullName>
    </submittedName>
</protein>
<dbReference type="Gene3D" id="1.10.3210.10">
    <property type="entry name" value="Hypothetical protein af1432"/>
    <property type="match status" value="1"/>
</dbReference>
<reference evidence="1 2" key="1">
    <citation type="journal article" date="2020" name="Biotechnol. Biofuels">
        <title>New insights from the biogas microbiome by comprehensive genome-resolved metagenomics of nearly 1600 species originating from multiple anaerobic digesters.</title>
        <authorList>
            <person name="Campanaro S."/>
            <person name="Treu L."/>
            <person name="Rodriguez-R L.M."/>
            <person name="Kovalovszki A."/>
            <person name="Ziels R.M."/>
            <person name="Maus I."/>
            <person name="Zhu X."/>
            <person name="Kougias P.G."/>
            <person name="Basile A."/>
            <person name="Luo G."/>
            <person name="Schluter A."/>
            <person name="Konstantinidis K.T."/>
            <person name="Angelidaki I."/>
        </authorList>
    </citation>
    <scope>NUCLEOTIDE SEQUENCE [LARGE SCALE GENOMIC DNA]</scope>
    <source>
        <strain evidence="1">AS05jafATM_89</strain>
    </source>
</reference>
<dbReference type="AlphaFoldDB" id="A0A832QC21"/>
<sequence>MSERNEIENIDNSDVIIPEIDYIDYVDREVREYFDILEPEYPEWLNEYINTDILLKQQHISTTCGTIYSDLFESDFSLSSLDHSIGVALICWHFTHDKKITLAGLFHDVATPVFKHTIDFLKGDHMTQEATEELTSDIISSSEEVMSLLRRDNIELSEIDDYAIYPIADNSTPMLAADRLEYSLSHALFTYKLLGKDKIKEIYDDIEIQINEHGKQELGFKTKKIARELVKVTSKLSIIYRDDRTRYSMQFLADIVKKLHEEKVITESDLYNLTEKEVIDIIEKSKYADVFKKWKNAKKVKTSKEKPSNVYYVHQGSKVRYIDPLVNGVRMSKACKIANKMIQKNLSYDMDNYVYLDFDF</sequence>
<organism evidence="1 2">
    <name type="scientific">Candidatus Dojkabacteria bacterium</name>
    <dbReference type="NCBI Taxonomy" id="2099670"/>
    <lineage>
        <taxon>Bacteria</taxon>
        <taxon>Candidatus Dojkabacteria</taxon>
    </lineage>
</organism>
<evidence type="ECO:0000313" key="2">
    <source>
        <dbReference type="Proteomes" id="UP000576550"/>
    </source>
</evidence>
<evidence type="ECO:0000313" key="1">
    <source>
        <dbReference type="EMBL" id="HHX99275.1"/>
    </source>
</evidence>
<proteinExistence type="predicted"/>
<gene>
    <name evidence="1" type="ORF">GX533_01135</name>
</gene>
<accession>A0A832QC21</accession>